<protein>
    <submittedName>
        <fullName evidence="1">Uncharacterized protein</fullName>
    </submittedName>
</protein>
<comment type="caution">
    <text evidence="1">The sequence shown here is derived from an EMBL/GenBank/DDBJ whole genome shotgun (WGS) entry which is preliminary data.</text>
</comment>
<proteinExistence type="predicted"/>
<name>A0A7W6CDU8_9SPHN</name>
<dbReference type="Proteomes" id="UP000548867">
    <property type="component" value="Unassembled WGS sequence"/>
</dbReference>
<dbReference type="RefSeq" id="WP_183622479.1">
    <property type="nucleotide sequence ID" value="NZ_JACIDX010000002.1"/>
</dbReference>
<organism evidence="1 2">
    <name type="scientific">Novosphingobium sediminicola</name>
    <dbReference type="NCBI Taxonomy" id="563162"/>
    <lineage>
        <taxon>Bacteria</taxon>
        <taxon>Pseudomonadati</taxon>
        <taxon>Pseudomonadota</taxon>
        <taxon>Alphaproteobacteria</taxon>
        <taxon>Sphingomonadales</taxon>
        <taxon>Sphingomonadaceae</taxon>
        <taxon>Novosphingobium</taxon>
    </lineage>
</organism>
<gene>
    <name evidence="1" type="ORF">GGR38_000582</name>
</gene>
<sequence length="265" mass="28109">MTSVKLECDGLAGVWSRALAASLPASVQWAERGGDIVLIGGQDDWAARLRARMEAGKQRFIVIDPQVGAAGRLDDTIAMADRIGARIALSETHADNPAVAPFRAGLDGVYTAATITGQGKAVMGDLVLQQLRLARVAGFVPDAVQHAAADTQRALATVRARHGEESALLRLTAVYSRAGKAHHRLMLHGRTESASLHLWSDPAARPANGFHISEDRTTEQPTIYESAHRAVFRSALALSDEASGGAILRQWDHDACLAMAIAAAG</sequence>
<evidence type="ECO:0000313" key="1">
    <source>
        <dbReference type="EMBL" id="MBB3953655.1"/>
    </source>
</evidence>
<evidence type="ECO:0000313" key="2">
    <source>
        <dbReference type="Proteomes" id="UP000548867"/>
    </source>
</evidence>
<reference evidence="1 2" key="1">
    <citation type="submission" date="2020-08" db="EMBL/GenBank/DDBJ databases">
        <title>Genomic Encyclopedia of Type Strains, Phase IV (KMG-IV): sequencing the most valuable type-strain genomes for metagenomic binning, comparative biology and taxonomic classification.</title>
        <authorList>
            <person name="Goeker M."/>
        </authorList>
    </citation>
    <scope>NUCLEOTIDE SEQUENCE [LARGE SCALE GENOMIC DNA]</scope>
    <source>
        <strain evidence="1 2">DSM 27057</strain>
    </source>
</reference>
<accession>A0A7W6CDU8</accession>
<dbReference type="EMBL" id="JACIDX010000002">
    <property type="protein sequence ID" value="MBB3953655.1"/>
    <property type="molecule type" value="Genomic_DNA"/>
</dbReference>
<keyword evidence="2" id="KW-1185">Reference proteome</keyword>
<dbReference type="AlphaFoldDB" id="A0A7W6CDU8"/>